<reference evidence="5" key="1">
    <citation type="journal article" date="2019" name="Int. J. Syst. Evol. Microbiol.">
        <title>The Global Catalogue of Microorganisms (GCM) 10K type strain sequencing project: providing services to taxonomists for standard genome sequencing and annotation.</title>
        <authorList>
            <consortium name="The Broad Institute Genomics Platform"/>
            <consortium name="The Broad Institute Genome Sequencing Center for Infectious Disease"/>
            <person name="Wu L."/>
            <person name="Ma J."/>
        </authorList>
    </citation>
    <scope>NUCLEOTIDE SEQUENCE [LARGE SCALE GENOMIC DNA]</scope>
    <source>
        <strain evidence="5">JCM 3272</strain>
    </source>
</reference>
<proteinExistence type="predicted"/>
<dbReference type="SUPFAM" id="SSF53335">
    <property type="entry name" value="S-adenosyl-L-methionine-dependent methyltransferases"/>
    <property type="match status" value="1"/>
</dbReference>
<evidence type="ECO:0000256" key="2">
    <source>
        <dbReference type="ARBA" id="ARBA00022679"/>
    </source>
</evidence>
<dbReference type="Gene3D" id="3.40.50.150">
    <property type="entry name" value="Vaccinia Virus protein VP39"/>
    <property type="match status" value="1"/>
</dbReference>
<dbReference type="CDD" id="cd02440">
    <property type="entry name" value="AdoMet_MTases"/>
    <property type="match status" value="1"/>
</dbReference>
<evidence type="ECO:0000313" key="4">
    <source>
        <dbReference type="EMBL" id="GAA2325911.1"/>
    </source>
</evidence>
<feature type="domain" description="Methyltransferase" evidence="3">
    <location>
        <begin position="50"/>
        <end position="139"/>
    </location>
</feature>
<dbReference type="GO" id="GO:0008168">
    <property type="term" value="F:methyltransferase activity"/>
    <property type="evidence" value="ECO:0007669"/>
    <property type="project" value="UniProtKB-KW"/>
</dbReference>
<name>A0ABP5SA15_9ACTN</name>
<keyword evidence="5" id="KW-1185">Reference proteome</keyword>
<accession>A0ABP5SA15</accession>
<dbReference type="PANTHER" id="PTHR43861:SF1">
    <property type="entry name" value="TRANS-ACONITATE 2-METHYLTRANSFERASE"/>
    <property type="match status" value="1"/>
</dbReference>
<organism evidence="4 5">
    <name type="scientific">Dactylosporangium salmoneum</name>
    <dbReference type="NCBI Taxonomy" id="53361"/>
    <lineage>
        <taxon>Bacteria</taxon>
        <taxon>Bacillati</taxon>
        <taxon>Actinomycetota</taxon>
        <taxon>Actinomycetes</taxon>
        <taxon>Micromonosporales</taxon>
        <taxon>Micromonosporaceae</taxon>
        <taxon>Dactylosporangium</taxon>
    </lineage>
</organism>
<keyword evidence="2" id="KW-0808">Transferase</keyword>
<dbReference type="InterPro" id="IPR041698">
    <property type="entry name" value="Methyltransf_25"/>
</dbReference>
<dbReference type="Proteomes" id="UP001501444">
    <property type="component" value="Unassembled WGS sequence"/>
</dbReference>
<evidence type="ECO:0000256" key="1">
    <source>
        <dbReference type="ARBA" id="ARBA00022603"/>
    </source>
</evidence>
<dbReference type="Pfam" id="PF13649">
    <property type="entry name" value="Methyltransf_25"/>
    <property type="match status" value="1"/>
</dbReference>
<dbReference type="PANTHER" id="PTHR43861">
    <property type="entry name" value="TRANS-ACONITATE 2-METHYLTRANSFERASE-RELATED"/>
    <property type="match status" value="1"/>
</dbReference>
<sequence length="208" mass="21894">MTDWLTDTRASYDTVAAAYADAVRGSLTGDPYVRAALSLFATLAGGDGPVADAGCGPGHVTAHLRGLGVDAFGLDLSPAMIDVARRDHPGVRFEVGSMTRLPLEDASLSGLLAWWSLVHTPDEALPQILSGFHRVLRPGAPLAVGFHAGEGARLKTEGYGGHPMHVYVYRRTPAAMTARLQEAGFTVEAELCLDPSTPSPSAVLFARS</sequence>
<dbReference type="RefSeq" id="WP_344610086.1">
    <property type="nucleotide sequence ID" value="NZ_BAAARV010000002.1"/>
</dbReference>
<keyword evidence="1 4" id="KW-0489">Methyltransferase</keyword>
<dbReference type="InterPro" id="IPR029063">
    <property type="entry name" value="SAM-dependent_MTases_sf"/>
</dbReference>
<comment type="caution">
    <text evidence="4">The sequence shown here is derived from an EMBL/GenBank/DDBJ whole genome shotgun (WGS) entry which is preliminary data.</text>
</comment>
<dbReference type="GO" id="GO:0032259">
    <property type="term" value="P:methylation"/>
    <property type="evidence" value="ECO:0007669"/>
    <property type="project" value="UniProtKB-KW"/>
</dbReference>
<evidence type="ECO:0000259" key="3">
    <source>
        <dbReference type="Pfam" id="PF13649"/>
    </source>
</evidence>
<evidence type="ECO:0000313" key="5">
    <source>
        <dbReference type="Proteomes" id="UP001501444"/>
    </source>
</evidence>
<gene>
    <name evidence="4" type="ORF">GCM10010170_000350</name>
</gene>
<protein>
    <submittedName>
        <fullName evidence="4">Class I SAM-dependent methyltransferase</fullName>
    </submittedName>
</protein>
<dbReference type="EMBL" id="BAAARV010000002">
    <property type="protein sequence ID" value="GAA2325911.1"/>
    <property type="molecule type" value="Genomic_DNA"/>
</dbReference>